<feature type="domain" description="Peptidase M20 dimerisation" evidence="8">
    <location>
        <begin position="201"/>
        <end position="309"/>
    </location>
</feature>
<organism evidence="9 10">
    <name type="scientific">Desulfoferula mesophila</name>
    <dbReference type="NCBI Taxonomy" id="3058419"/>
    <lineage>
        <taxon>Bacteria</taxon>
        <taxon>Pseudomonadati</taxon>
        <taxon>Thermodesulfobacteriota</taxon>
        <taxon>Desulfarculia</taxon>
        <taxon>Desulfarculales</taxon>
        <taxon>Desulfarculaceae</taxon>
        <taxon>Desulfoferula</taxon>
    </lineage>
</organism>
<keyword evidence="9" id="KW-0808">Transferase</keyword>
<dbReference type="PANTHER" id="PTHR43808">
    <property type="entry name" value="ACETYLORNITHINE DEACETYLASE"/>
    <property type="match status" value="1"/>
</dbReference>
<keyword evidence="6" id="KW-0862">Zinc</keyword>
<dbReference type="GO" id="GO:0046872">
    <property type="term" value="F:metal ion binding"/>
    <property type="evidence" value="ECO:0007669"/>
    <property type="project" value="UniProtKB-KW"/>
</dbReference>
<dbReference type="Pfam" id="PF07687">
    <property type="entry name" value="M20_dimer"/>
    <property type="match status" value="1"/>
</dbReference>
<dbReference type="AlphaFoldDB" id="A0AAU9E8F4"/>
<dbReference type="InterPro" id="IPR002933">
    <property type="entry name" value="Peptidase_M20"/>
</dbReference>
<name>A0AAU9E8F4_9BACT</name>
<keyword evidence="5" id="KW-0378">Hydrolase</keyword>
<dbReference type="NCBIfam" id="NF010589">
    <property type="entry name" value="PRK13983.1"/>
    <property type="match status" value="1"/>
</dbReference>
<dbReference type="InterPro" id="IPR010182">
    <property type="entry name" value="ArgE/DapE"/>
</dbReference>
<proteinExistence type="inferred from homology"/>
<evidence type="ECO:0000256" key="4">
    <source>
        <dbReference type="ARBA" id="ARBA00022723"/>
    </source>
</evidence>
<dbReference type="SUPFAM" id="SSF55031">
    <property type="entry name" value="Bacterial exopeptidase dimerisation domain"/>
    <property type="match status" value="1"/>
</dbReference>
<protein>
    <submittedName>
        <fullName evidence="9">Diaminopimelate aminotransferase</fullName>
    </submittedName>
</protein>
<dbReference type="PANTHER" id="PTHR43808:SF32">
    <property type="entry name" value="ARGE_DAPE-RELATED DEACYLASE"/>
    <property type="match status" value="1"/>
</dbReference>
<dbReference type="Gene3D" id="3.30.70.360">
    <property type="match status" value="1"/>
</dbReference>
<reference evidence="10" key="1">
    <citation type="journal article" date="2023" name="Arch. Microbiol.">
        <title>Desulfoferula mesophilus gen. nov. sp. nov., a mesophilic sulfate-reducing bacterium isolated from a brackish lake sediment.</title>
        <authorList>
            <person name="Watanabe T."/>
            <person name="Yabe T."/>
            <person name="Tsuji J.M."/>
            <person name="Fukui M."/>
        </authorList>
    </citation>
    <scope>NUCLEOTIDE SEQUENCE [LARGE SCALE GENOMIC DNA]</scope>
    <source>
        <strain evidence="10">12FAK</strain>
    </source>
</reference>
<dbReference type="Gene3D" id="3.40.630.10">
    <property type="entry name" value="Zn peptidases"/>
    <property type="match status" value="1"/>
</dbReference>
<evidence type="ECO:0000259" key="8">
    <source>
        <dbReference type="Pfam" id="PF07687"/>
    </source>
</evidence>
<dbReference type="KEGG" id="dmp:FAK_04620"/>
<evidence type="ECO:0000256" key="6">
    <source>
        <dbReference type="ARBA" id="ARBA00022833"/>
    </source>
</evidence>
<dbReference type="SUPFAM" id="SSF53187">
    <property type="entry name" value="Zn-dependent exopeptidases"/>
    <property type="match status" value="1"/>
</dbReference>
<dbReference type="Proteomes" id="UP001366166">
    <property type="component" value="Chromosome"/>
</dbReference>
<evidence type="ECO:0000256" key="5">
    <source>
        <dbReference type="ARBA" id="ARBA00022801"/>
    </source>
</evidence>
<dbReference type="InterPro" id="IPR036264">
    <property type="entry name" value="Bact_exopeptidase_dim_dom"/>
</dbReference>
<gene>
    <name evidence="9" type="ORF">FAK_04620</name>
</gene>
<dbReference type="Pfam" id="PF01546">
    <property type="entry name" value="Peptidase_M20"/>
    <property type="match status" value="1"/>
</dbReference>
<evidence type="ECO:0000256" key="7">
    <source>
        <dbReference type="ARBA" id="ARBA00023285"/>
    </source>
</evidence>
<dbReference type="InterPro" id="IPR050072">
    <property type="entry name" value="Peptidase_M20A"/>
</dbReference>
<dbReference type="RefSeq" id="WP_338605052.1">
    <property type="nucleotide sequence ID" value="NZ_AP028679.1"/>
</dbReference>
<comment type="cofactor">
    <cofactor evidence="1">
        <name>Co(2+)</name>
        <dbReference type="ChEBI" id="CHEBI:48828"/>
    </cofactor>
</comment>
<evidence type="ECO:0000256" key="3">
    <source>
        <dbReference type="ARBA" id="ARBA00006247"/>
    </source>
</evidence>
<evidence type="ECO:0000313" key="9">
    <source>
        <dbReference type="EMBL" id="BEQ13396.1"/>
    </source>
</evidence>
<dbReference type="InterPro" id="IPR011650">
    <property type="entry name" value="Peptidase_M20_dimer"/>
</dbReference>
<keyword evidence="4" id="KW-0479">Metal-binding</keyword>
<evidence type="ECO:0000256" key="2">
    <source>
        <dbReference type="ARBA" id="ARBA00001947"/>
    </source>
</evidence>
<keyword evidence="7" id="KW-0170">Cobalt</keyword>
<dbReference type="GO" id="GO:0008483">
    <property type="term" value="F:transaminase activity"/>
    <property type="evidence" value="ECO:0007669"/>
    <property type="project" value="UniProtKB-KW"/>
</dbReference>
<accession>A0AAU9E8F4</accession>
<comment type="similarity">
    <text evidence="3">Belongs to the peptidase M20A family.</text>
</comment>
<evidence type="ECO:0000313" key="10">
    <source>
        <dbReference type="Proteomes" id="UP001366166"/>
    </source>
</evidence>
<sequence>MDQAQRLLQRIGTYGERMIEAQRELVAVPSLGPTNGGEGEGEKAAIFERWLKELGLETEHEDAPDERVPGGVRPNLWGVMPGGDGPPVWVLGHLDVVPEGDRSLWSSDPWELKVDGDLIYGRGVMDDHAALVSSYFALQALQDEGIAPAGPVGLIAVSDEETGSAYGLEHLLKKRPELFSPDDLILVPDAGEPDGSFIEVAEKSMLWLKVTVQGKQVHGSTPHKGVNALYAAAKMMVATRELAQGFGAADPLFDPMVSTCEPTRKEAGVSNINTVPGRDVFYVDCRILPGITLEEVLAVFTERFEAIAAREGATVELEVVNRMQAAPATDPQSPVVQALTRGVKRVRGLEPKVGGVGGGTVAAFFRKAGLPVAVWYSCEPSVHQPDEFARISSMIADAQVMALIYAGLA</sequence>
<dbReference type="GO" id="GO:0016787">
    <property type="term" value="F:hydrolase activity"/>
    <property type="evidence" value="ECO:0007669"/>
    <property type="project" value="UniProtKB-KW"/>
</dbReference>
<keyword evidence="9" id="KW-0032">Aminotransferase</keyword>
<evidence type="ECO:0000256" key="1">
    <source>
        <dbReference type="ARBA" id="ARBA00001941"/>
    </source>
</evidence>
<keyword evidence="10" id="KW-1185">Reference proteome</keyword>
<dbReference type="EMBL" id="AP028679">
    <property type="protein sequence ID" value="BEQ13396.1"/>
    <property type="molecule type" value="Genomic_DNA"/>
</dbReference>
<dbReference type="NCBIfam" id="TIGR01910">
    <property type="entry name" value="DapE-ArgE"/>
    <property type="match status" value="1"/>
</dbReference>
<comment type="cofactor">
    <cofactor evidence="2">
        <name>Zn(2+)</name>
        <dbReference type="ChEBI" id="CHEBI:29105"/>
    </cofactor>
</comment>